<protein>
    <submittedName>
        <fullName evidence="3">Class II glutamine amidotransferase</fullName>
    </submittedName>
</protein>
<evidence type="ECO:0000313" key="4">
    <source>
        <dbReference type="Proteomes" id="UP001198862"/>
    </source>
</evidence>
<dbReference type="Gene3D" id="3.60.20.10">
    <property type="entry name" value="Glutamine Phosphoribosylpyrophosphate, subunit 1, domain 1"/>
    <property type="match status" value="1"/>
</dbReference>
<evidence type="ECO:0000313" key="3">
    <source>
        <dbReference type="EMBL" id="MCC8432563.1"/>
    </source>
</evidence>
<dbReference type="SUPFAM" id="SSF56235">
    <property type="entry name" value="N-terminal nucleophile aminohydrolases (Ntn hydrolases)"/>
    <property type="match status" value="1"/>
</dbReference>
<keyword evidence="1 3" id="KW-0315">Glutamine amidotransferase</keyword>
<evidence type="ECO:0000259" key="2">
    <source>
        <dbReference type="PROSITE" id="PS51278"/>
    </source>
</evidence>
<dbReference type="InterPro" id="IPR026869">
    <property type="entry name" value="EgtC-like"/>
</dbReference>
<comment type="caution">
    <text evidence="3">The sequence shown here is derived from an EMBL/GenBank/DDBJ whole genome shotgun (WGS) entry which is preliminary data.</text>
</comment>
<name>A0ABS8L2I7_9HYPH</name>
<dbReference type="Proteomes" id="UP001198862">
    <property type="component" value="Unassembled WGS sequence"/>
</dbReference>
<evidence type="ECO:0000256" key="1">
    <source>
        <dbReference type="ARBA" id="ARBA00022962"/>
    </source>
</evidence>
<feature type="domain" description="Glutamine amidotransferase type-2" evidence="2">
    <location>
        <begin position="2"/>
        <end position="276"/>
    </location>
</feature>
<keyword evidence="4" id="KW-1185">Reference proteome</keyword>
<dbReference type="RefSeq" id="WP_230553982.1">
    <property type="nucleotide sequence ID" value="NZ_JAJISD010000015.1"/>
</dbReference>
<gene>
    <name evidence="3" type="ORF">LJ725_26635</name>
</gene>
<dbReference type="PANTHER" id="PTHR42824">
    <property type="entry name" value="GLUTAMINE AMIDOTRANSFERASE"/>
    <property type="match status" value="1"/>
</dbReference>
<reference evidence="3 4" key="1">
    <citation type="submission" date="2021-11" db="EMBL/GenBank/DDBJ databases">
        <authorList>
            <person name="Lee D.-H."/>
            <person name="Kim S.-B."/>
        </authorList>
    </citation>
    <scope>NUCLEOTIDE SEQUENCE [LARGE SCALE GENOMIC DNA]</scope>
    <source>
        <strain evidence="3 4">KCTC 52223</strain>
    </source>
</reference>
<dbReference type="CDD" id="cd01908">
    <property type="entry name" value="YafJ"/>
    <property type="match status" value="1"/>
</dbReference>
<dbReference type="Pfam" id="PF13230">
    <property type="entry name" value="GATase_4"/>
    <property type="match status" value="1"/>
</dbReference>
<accession>A0ABS8L2I7</accession>
<proteinExistence type="predicted"/>
<dbReference type="PROSITE" id="PS51278">
    <property type="entry name" value="GATASE_TYPE_2"/>
    <property type="match status" value="1"/>
</dbReference>
<sequence length="276" mass="30201">MCELFCLSARKPMRASFSLRKFAGHGGADTGNVDGWGVAFHEGHEVRLYKEPEPASHSPWLDFIERRTLPTRQLVSHIRRATQGGNSLANTQPFVRELGGRTHLFAHNGDLKDVVTRAAEPAHRFHPVGQTDSESAFCLLLERLAPLWHRRVPPLGLRLETLAAFAAEMRPLGTFNFLYSDGEFVFGHGHRRRGSDGSMGPGLWFRHRHRAEGAHRTGAEHGTPESEAGVALHPTDDAQDLSLLASVPVTAGHWRPLAEGEIVVLAAGELAATTAG</sequence>
<organism evidence="3 4">
    <name type="scientific">Reyranella aquatilis</name>
    <dbReference type="NCBI Taxonomy" id="2035356"/>
    <lineage>
        <taxon>Bacteria</taxon>
        <taxon>Pseudomonadati</taxon>
        <taxon>Pseudomonadota</taxon>
        <taxon>Alphaproteobacteria</taxon>
        <taxon>Hyphomicrobiales</taxon>
        <taxon>Reyranellaceae</taxon>
        <taxon>Reyranella</taxon>
    </lineage>
</organism>
<dbReference type="PANTHER" id="PTHR42824:SF1">
    <property type="entry name" value="GLUTAMINE AMIDOTRANSFERASE YAFJ-RELATED"/>
    <property type="match status" value="1"/>
</dbReference>
<dbReference type="InterPro" id="IPR029055">
    <property type="entry name" value="Ntn_hydrolases_N"/>
</dbReference>
<dbReference type="EMBL" id="JAJISD010000015">
    <property type="protein sequence ID" value="MCC8432563.1"/>
    <property type="molecule type" value="Genomic_DNA"/>
</dbReference>
<dbReference type="InterPro" id="IPR017932">
    <property type="entry name" value="GATase_2_dom"/>
</dbReference>